<evidence type="ECO:0000313" key="2">
    <source>
        <dbReference type="Proteomes" id="UP000824133"/>
    </source>
</evidence>
<reference evidence="1" key="2">
    <citation type="submission" date="2021-04" db="EMBL/GenBank/DDBJ databases">
        <authorList>
            <person name="Gilroy R."/>
        </authorList>
    </citation>
    <scope>NUCLEOTIDE SEQUENCE</scope>
    <source>
        <strain evidence="1">ChiHjej10B9-743</strain>
    </source>
</reference>
<proteinExistence type="predicted"/>
<protein>
    <submittedName>
        <fullName evidence="1">Uncharacterized protein</fullName>
    </submittedName>
</protein>
<sequence>MSTLWQTTMRTSTGTPSTLECSTLGSGRSFELSDVDYVVSDGNLTEHFKKCCEEAEVTVL</sequence>
<comment type="caution">
    <text evidence="1">The sequence shown here is derived from an EMBL/GenBank/DDBJ whole genome shotgun (WGS) entry which is preliminary data.</text>
</comment>
<dbReference type="EMBL" id="DXCP01000015">
    <property type="protein sequence ID" value="HIY79244.1"/>
    <property type="molecule type" value="Genomic_DNA"/>
</dbReference>
<organism evidence="1 2">
    <name type="scientific">Candidatus Olsenella excrementavium</name>
    <dbReference type="NCBI Taxonomy" id="2838709"/>
    <lineage>
        <taxon>Bacteria</taxon>
        <taxon>Bacillati</taxon>
        <taxon>Actinomycetota</taxon>
        <taxon>Coriobacteriia</taxon>
        <taxon>Coriobacteriales</taxon>
        <taxon>Atopobiaceae</taxon>
        <taxon>Olsenella</taxon>
    </lineage>
</organism>
<dbReference type="AlphaFoldDB" id="A0A9D2CGT7"/>
<name>A0A9D2CGT7_9ACTN</name>
<reference evidence="1" key="1">
    <citation type="journal article" date="2021" name="PeerJ">
        <title>Extensive microbial diversity within the chicken gut microbiome revealed by metagenomics and culture.</title>
        <authorList>
            <person name="Gilroy R."/>
            <person name="Ravi A."/>
            <person name="Getino M."/>
            <person name="Pursley I."/>
            <person name="Horton D.L."/>
            <person name="Alikhan N.F."/>
            <person name="Baker D."/>
            <person name="Gharbi K."/>
            <person name="Hall N."/>
            <person name="Watson M."/>
            <person name="Adriaenssens E.M."/>
            <person name="Foster-Nyarko E."/>
            <person name="Jarju S."/>
            <person name="Secka A."/>
            <person name="Antonio M."/>
            <person name="Oren A."/>
            <person name="Chaudhuri R.R."/>
            <person name="La Ragione R."/>
            <person name="Hildebrand F."/>
            <person name="Pallen M.J."/>
        </authorList>
    </citation>
    <scope>NUCLEOTIDE SEQUENCE</scope>
    <source>
        <strain evidence="1">ChiHjej10B9-743</strain>
    </source>
</reference>
<accession>A0A9D2CGT7</accession>
<evidence type="ECO:0000313" key="1">
    <source>
        <dbReference type="EMBL" id="HIY79244.1"/>
    </source>
</evidence>
<gene>
    <name evidence="1" type="ORF">IAA42_02250</name>
</gene>
<dbReference type="Proteomes" id="UP000824133">
    <property type="component" value="Unassembled WGS sequence"/>
</dbReference>